<dbReference type="EMBL" id="CAUYUJ010018026">
    <property type="protein sequence ID" value="CAK0879999.1"/>
    <property type="molecule type" value="Genomic_DNA"/>
</dbReference>
<feature type="region of interest" description="Disordered" evidence="1">
    <location>
        <begin position="126"/>
        <end position="166"/>
    </location>
</feature>
<dbReference type="Proteomes" id="UP001189429">
    <property type="component" value="Unassembled WGS sequence"/>
</dbReference>
<protein>
    <submittedName>
        <fullName evidence="2">Uncharacterized protein</fullName>
    </submittedName>
</protein>
<feature type="compositionally biased region" description="Low complexity" evidence="1">
    <location>
        <begin position="345"/>
        <end position="387"/>
    </location>
</feature>
<organism evidence="2 3">
    <name type="scientific">Prorocentrum cordatum</name>
    <dbReference type="NCBI Taxonomy" id="2364126"/>
    <lineage>
        <taxon>Eukaryota</taxon>
        <taxon>Sar</taxon>
        <taxon>Alveolata</taxon>
        <taxon>Dinophyceae</taxon>
        <taxon>Prorocentrales</taxon>
        <taxon>Prorocentraceae</taxon>
        <taxon>Prorocentrum</taxon>
    </lineage>
</organism>
<comment type="caution">
    <text evidence="2">The sequence shown here is derived from an EMBL/GenBank/DDBJ whole genome shotgun (WGS) entry which is preliminary data.</text>
</comment>
<gene>
    <name evidence="2" type="ORF">PCOR1329_LOCUS63260</name>
</gene>
<evidence type="ECO:0000313" key="2">
    <source>
        <dbReference type="EMBL" id="CAK0879999.1"/>
    </source>
</evidence>
<name>A0ABN9W1V8_9DINO</name>
<evidence type="ECO:0000313" key="3">
    <source>
        <dbReference type="Proteomes" id="UP001189429"/>
    </source>
</evidence>
<proteinExistence type="predicted"/>
<evidence type="ECO:0000256" key="1">
    <source>
        <dbReference type="SAM" id="MobiDB-lite"/>
    </source>
</evidence>
<sequence length="1665" mass="179977">MIEETGGGRAAPPLAATPAAQLRLPVGFVFEARASHIIAPPSEVPGGEPAVLSAPSGAGLRLLDGREEIAAMQAQQMARTLRRRADAGGVLLGGMRSSQAGPLRAPRPMSPYSRSLEADIIGSEVPPTQIRAKGGDVGAHGGEEAARPGAADAASTNGQRPTEDPPATLIKFASVGKAGRERVRESRAHDDDSILRVTKRLLGTAREHLPGASDELVRVAAAAIPCRFCRLVDIGLRGHCMLLHLFIGDILIRARDGVLRVYQDGAWQAYNGVIAESVLARCRSYLIYLEGIFLLLEKLPRAASDEVFLQRLHQLWQRSGLESDKFLSACQARVALGPAAGVADAESGDGAAPGADDPGDGAAEPAPAAAGAGDLDADAGGLAPAAAGAGGPDGGDGEPAPAIAPPPGAPRQPQGVFVAKAAQEISAALQQELLARKLITYYSEWCNLPRLARAGVAFQDSRCLFAENGPLEFVDKALGNNVYVYIPHNLKYPVLQSAETRLHKFLSQTFWGNSLALECQLAATALTLQRHNIDRCFWTVGPGGVGQSILAHLIHNVFRGRHAFWGTNIHFSDDELRKQADGLIGKLITTVQEAVDNSKHGFREDLFKKHISADPIARVCLYGIATRLIEVPGWKRLELHRLIQFTSILSKFKTEAEVNAIPDAASRRILVKDPRLRAFVKSQVVAPASWELLRGFMESHSRAGSEDIIEQCATGGDGGLTRDCVQAATGLSAEKAAAAAAAEFDPAQAATNADRALSVRTFRCKELAEYVRSGARTHNVETVIRYLGGEGAERKKKRGRIGKKTADDVEKRSRMLESLRVRETDADTVARHIGASTGAEQGGDAPETTQFPTTYQIKCDVLSRRYVSGFGAQCLNWSARLAGLGNVDDWDIKKCAFTLAPQIAARVEFALGQHQAAKLESVRRCTTDAASVCEELGLNADDTKDTCMSIFCGGNLPDDLAENGFLVALRREGIYLRWLAVSLDREMHKTFIEDVSRRSPAATTWFYTWTFPGRVGDRAVFKADSERAILEVTEYSVEVALKTHACFLEMLVGDAETVGQDDAAIPPVLLKAGNCIILMMARLTDDVGAVATIASRRNKVNKDAAESQVRTYGSCSKLMKQFLAPSLDSPTGVGKYLIHVENGDHPQCVAGTLLEHDVCHLFVGEKTYATKISTVRRCWSACADSKYLAQFKMSAVELPPDSPERMILDLAAGGSAGESAGGGGAPYTKGKGLRQDISDEFETHLEFCVCGCKLCKKGDATHEAIVHDLRDAKTVTVTPRQCNSKKCKLTYGPNFAWVGGRKKNAASLADLEGAGVAFISSKRGFTLRYARYYEATLSKNFASPRGSDWAQKDLFDDGDGSGWQGGEFPFDLRKLHNHAILHVLAAQELGPLDKHLDVYVEEDIGESALRAGDDHLHQRVYPPANPACVAELGRVLKKPSAARKFAVKATMKRPAAAKTRAKPKPVAKRAAAIRKPAATMAGAKRKVPRSLHRNIGWFTLLTTSGRAVAVTEQAAPESNDIVKSTILGVLPQYPKVNCFICDGACPVMPSAMLDKQFDHVKYWIVDKLRAQKHAAFCACNPLHIHRLKLRVSGVNTQVTEQCFSWFRGYSRIFNEMSPSRRRFLVLYFVAKNNSMLSAGDADHLGHLAAIFSNMHRKPSGHYPCA</sequence>
<keyword evidence="3" id="KW-1185">Reference proteome</keyword>
<reference evidence="2" key="1">
    <citation type="submission" date="2023-10" db="EMBL/GenBank/DDBJ databases">
        <authorList>
            <person name="Chen Y."/>
            <person name="Shah S."/>
            <person name="Dougan E. K."/>
            <person name="Thang M."/>
            <person name="Chan C."/>
        </authorList>
    </citation>
    <scope>NUCLEOTIDE SEQUENCE [LARGE SCALE GENOMIC DNA]</scope>
</reference>
<feature type="region of interest" description="Disordered" evidence="1">
    <location>
        <begin position="345"/>
        <end position="414"/>
    </location>
</feature>
<accession>A0ABN9W1V8</accession>